<dbReference type="InterPro" id="IPR002372">
    <property type="entry name" value="PQQ_rpt_dom"/>
</dbReference>
<evidence type="ECO:0000313" key="3">
    <source>
        <dbReference type="Proteomes" id="UP001161064"/>
    </source>
</evidence>
<feature type="domain" description="Pyrrolo-quinoline quinone repeat" evidence="1">
    <location>
        <begin position="125"/>
        <end position="370"/>
    </location>
</feature>
<sequence>MSAVLLLGACASSQNRGVSLWPFGSSKDKSAVAENDERISVLGLEETLTKDPSLENVAIVVPPPQRMTAWSSPGGMPNNAPQNVAGNGPLKVVLRKKVGQGAGKRGAITAGPIIADGRLYVFDAKSTVYAVNPSTGREIWRKSLVPPRTGRGSFFRSAASSAIGGGIAWENGTVYAATGFGNLIALNGQTGQEIWRMDAGSPIHASPLSGGGRVFVTNNDSELFAVDAVTGKVQWTQSAISEPARILSSPSPALVGETIVAPFASGEVIAYLSANGRRLWADALTRAGSSNSLSTINDIAGRPVVAGGIVFAASQSGTFAAIELRTGTRVWEKPIASVQTPWVAGEFVYVVSTTGELVAMNVKNGGVKWTRQLASYRNEKKKKNLISWSGPVMVEGRLVLASSLGRIEVIKPEDGATLFQRDVKSPIFAPSAIADGTIYYYTQDGYVVAVR</sequence>
<comment type="caution">
    <text evidence="2">The sequence shown here is derived from an EMBL/GenBank/DDBJ whole genome shotgun (WGS) entry which is preliminary data.</text>
</comment>
<evidence type="ECO:0000313" key="2">
    <source>
        <dbReference type="EMBL" id="GIU67239.1"/>
    </source>
</evidence>
<dbReference type="SMART" id="SM00564">
    <property type="entry name" value="PQQ"/>
    <property type="match status" value="7"/>
</dbReference>
<protein>
    <submittedName>
        <fullName evidence="2">Outer membrane protein assembly factor BamB</fullName>
    </submittedName>
</protein>
<dbReference type="InterPro" id="IPR015943">
    <property type="entry name" value="WD40/YVTN_repeat-like_dom_sf"/>
</dbReference>
<dbReference type="SUPFAM" id="SSF50998">
    <property type="entry name" value="Quinoprotein alcohol dehydrogenase-like"/>
    <property type="match status" value="1"/>
</dbReference>
<reference evidence="2" key="1">
    <citation type="submission" date="2021-05" db="EMBL/GenBank/DDBJ databases">
        <authorList>
            <person name="Tanabe Y."/>
        </authorList>
    </citation>
    <scope>NUCLEOTIDE SEQUENCE</scope>
    <source>
        <strain evidence="2">BOTRYCO-1</strain>
    </source>
</reference>
<evidence type="ECO:0000259" key="1">
    <source>
        <dbReference type="Pfam" id="PF13360"/>
    </source>
</evidence>
<dbReference type="EMBL" id="BPFZ01000008">
    <property type="protein sequence ID" value="GIU67239.1"/>
    <property type="molecule type" value="Genomic_DNA"/>
</dbReference>
<dbReference type="PANTHER" id="PTHR34512:SF30">
    <property type="entry name" value="OUTER MEMBRANE PROTEIN ASSEMBLY FACTOR BAMB"/>
    <property type="match status" value="1"/>
</dbReference>
<reference evidence="2" key="2">
    <citation type="journal article" date="2023" name="ISME Commun">
        <title>Characterization of a bloom-associated alphaproteobacterial lineage, 'Candidatus Phycosocius': insights into freshwater algal-bacterial interactions.</title>
        <authorList>
            <person name="Tanabe Y."/>
            <person name="Yamaguchi H."/>
            <person name="Yoshida M."/>
            <person name="Kai A."/>
            <person name="Okazaki Y."/>
        </authorList>
    </citation>
    <scope>NUCLEOTIDE SEQUENCE</scope>
    <source>
        <strain evidence="2">BOTRYCO-1</strain>
    </source>
</reference>
<dbReference type="Proteomes" id="UP001161064">
    <property type="component" value="Unassembled WGS sequence"/>
</dbReference>
<gene>
    <name evidence="2" type="primary">bamB</name>
    <name evidence="2" type="ORF">PsB1_1393</name>
</gene>
<organism evidence="2 3">
    <name type="scientific">Candidatus Phycosocius spiralis</name>
    <dbReference type="NCBI Taxonomy" id="2815099"/>
    <lineage>
        <taxon>Bacteria</taxon>
        <taxon>Pseudomonadati</taxon>
        <taxon>Pseudomonadota</taxon>
        <taxon>Alphaproteobacteria</taxon>
        <taxon>Caulobacterales</taxon>
        <taxon>Caulobacterales incertae sedis</taxon>
        <taxon>Candidatus Phycosocius</taxon>
    </lineage>
</organism>
<accession>A0ABQ4PX61</accession>
<dbReference type="Pfam" id="PF13360">
    <property type="entry name" value="PQQ_2"/>
    <property type="match status" value="1"/>
</dbReference>
<dbReference type="InterPro" id="IPR018391">
    <property type="entry name" value="PQQ_b-propeller_rpt"/>
</dbReference>
<name>A0ABQ4PX61_9PROT</name>
<proteinExistence type="predicted"/>
<keyword evidence="3" id="KW-1185">Reference proteome</keyword>
<dbReference type="InterPro" id="IPR011047">
    <property type="entry name" value="Quinoprotein_ADH-like_sf"/>
</dbReference>
<dbReference type="PANTHER" id="PTHR34512">
    <property type="entry name" value="CELL SURFACE PROTEIN"/>
    <property type="match status" value="1"/>
</dbReference>
<dbReference type="Gene3D" id="2.130.10.10">
    <property type="entry name" value="YVTN repeat-like/Quinoprotein amine dehydrogenase"/>
    <property type="match status" value="1"/>
</dbReference>